<name>H1XSY6_CALAY</name>
<dbReference type="AlphaFoldDB" id="H1XSY6"/>
<protein>
    <submittedName>
        <fullName evidence="2">Uncharacterized protein</fullName>
    </submittedName>
</protein>
<dbReference type="Proteomes" id="UP000183868">
    <property type="component" value="Chromosome"/>
</dbReference>
<dbReference type="InParanoid" id="H1XSY6"/>
<accession>H1XSY6</accession>
<reference evidence="2 3" key="1">
    <citation type="submission" date="2011-09" db="EMBL/GenBank/DDBJ databases">
        <title>The permanent draft genome of Caldithrix abyssi DSM 13497.</title>
        <authorList>
            <consortium name="US DOE Joint Genome Institute (JGI-PGF)"/>
            <person name="Lucas S."/>
            <person name="Han J."/>
            <person name="Lapidus A."/>
            <person name="Bruce D."/>
            <person name="Goodwin L."/>
            <person name="Pitluck S."/>
            <person name="Peters L."/>
            <person name="Kyrpides N."/>
            <person name="Mavromatis K."/>
            <person name="Ivanova N."/>
            <person name="Mikhailova N."/>
            <person name="Chertkov O."/>
            <person name="Detter J.C."/>
            <person name="Tapia R."/>
            <person name="Han C."/>
            <person name="Land M."/>
            <person name="Hauser L."/>
            <person name="Markowitz V."/>
            <person name="Cheng J.-F."/>
            <person name="Hugenholtz P."/>
            <person name="Woyke T."/>
            <person name="Wu D."/>
            <person name="Spring S."/>
            <person name="Brambilla E."/>
            <person name="Klenk H.-P."/>
            <person name="Eisen J.A."/>
        </authorList>
    </citation>
    <scope>NUCLEOTIDE SEQUENCE [LARGE SCALE GENOMIC DNA]</scope>
    <source>
        <strain evidence="2 3">DSM 13497</strain>
    </source>
</reference>
<sequence>MSILVKNRKICIGSFFRFIFKIKLLTCLRIEAEVVLKEIENKDWCCRYIVLKYFLLYVF</sequence>
<evidence type="ECO:0000313" key="4">
    <source>
        <dbReference type="Proteomes" id="UP000183868"/>
    </source>
</evidence>
<organism evidence="2 3">
    <name type="scientific">Caldithrix abyssi DSM 13497</name>
    <dbReference type="NCBI Taxonomy" id="880073"/>
    <lineage>
        <taxon>Bacteria</taxon>
        <taxon>Pseudomonadati</taxon>
        <taxon>Calditrichota</taxon>
        <taxon>Calditrichia</taxon>
        <taxon>Calditrichales</taxon>
        <taxon>Calditrichaceae</taxon>
        <taxon>Caldithrix</taxon>
    </lineage>
</organism>
<dbReference type="STRING" id="880073.Cabys_542"/>
<gene>
    <name evidence="1" type="ORF">Cabys_542</name>
    <name evidence="2" type="ORF">Calab_1799</name>
</gene>
<dbReference type="PaxDb" id="880073-Calab_1799"/>
<dbReference type="EMBL" id="CP018099">
    <property type="protein sequence ID" value="APF17293.1"/>
    <property type="molecule type" value="Genomic_DNA"/>
</dbReference>
<evidence type="ECO:0000313" key="1">
    <source>
        <dbReference type="EMBL" id="APF17293.1"/>
    </source>
</evidence>
<keyword evidence="3" id="KW-1185">Reference proteome</keyword>
<dbReference type="HOGENOM" id="CLU_2951534_0_0_0"/>
<evidence type="ECO:0000313" key="2">
    <source>
        <dbReference type="EMBL" id="EHO41415.1"/>
    </source>
</evidence>
<reference evidence="1 4" key="2">
    <citation type="submission" date="2016-11" db="EMBL/GenBank/DDBJ databases">
        <title>Genomic analysis of Caldithrix abyssi and proposal of a novel bacterial phylum Caldithrichaeota.</title>
        <authorList>
            <person name="Kublanov I."/>
            <person name="Sigalova O."/>
            <person name="Gavrilov S."/>
            <person name="Lebedinsky A."/>
            <person name="Ivanova N."/>
            <person name="Daum C."/>
            <person name="Reddy T."/>
            <person name="Klenk H.P."/>
            <person name="Goker M."/>
            <person name="Reva O."/>
            <person name="Miroshnichenko M."/>
            <person name="Kyprides N."/>
            <person name="Woyke T."/>
            <person name="Gelfand M."/>
        </authorList>
    </citation>
    <scope>NUCLEOTIDE SEQUENCE [LARGE SCALE GENOMIC DNA]</scope>
    <source>
        <strain evidence="1 4">LF13</strain>
    </source>
</reference>
<dbReference type="Proteomes" id="UP000004671">
    <property type="component" value="Chromosome"/>
</dbReference>
<proteinExistence type="predicted"/>
<dbReference type="KEGG" id="caby:Cabys_542"/>
<evidence type="ECO:0000313" key="3">
    <source>
        <dbReference type="Proteomes" id="UP000004671"/>
    </source>
</evidence>
<dbReference type="EMBL" id="CM001402">
    <property type="protein sequence ID" value="EHO41415.1"/>
    <property type="molecule type" value="Genomic_DNA"/>
</dbReference>